<dbReference type="GO" id="GO:0043565">
    <property type="term" value="F:sequence-specific DNA binding"/>
    <property type="evidence" value="ECO:0007669"/>
    <property type="project" value="TreeGrafter"/>
</dbReference>
<dbReference type="InterPro" id="IPR005333">
    <property type="entry name" value="Transcription_factor_TCP"/>
</dbReference>
<evidence type="ECO:0000313" key="8">
    <source>
        <dbReference type="EMBL" id="KAK2982765.1"/>
    </source>
</evidence>
<dbReference type="PROSITE" id="PS51369">
    <property type="entry name" value="TCP"/>
    <property type="match status" value="1"/>
</dbReference>
<dbReference type="GO" id="GO:0003700">
    <property type="term" value="F:DNA-binding transcription factor activity"/>
    <property type="evidence" value="ECO:0007669"/>
    <property type="project" value="InterPro"/>
</dbReference>
<dbReference type="AlphaFoldDB" id="A0AA88S4Q5"/>
<evidence type="ECO:0000313" key="9">
    <source>
        <dbReference type="Proteomes" id="UP001187471"/>
    </source>
</evidence>
<dbReference type="PANTHER" id="PTHR31072:SF240">
    <property type="entry name" value="TRANSCRIPTION FACTOR TCP10"/>
    <property type="match status" value="1"/>
</dbReference>
<proteinExistence type="predicted"/>
<dbReference type="Pfam" id="PF03634">
    <property type="entry name" value="TCP"/>
    <property type="match status" value="1"/>
</dbReference>
<dbReference type="GO" id="GO:0005634">
    <property type="term" value="C:nucleus"/>
    <property type="evidence" value="ECO:0007669"/>
    <property type="project" value="UniProtKB-SubCell"/>
</dbReference>
<feature type="domain" description="TCP" evidence="7">
    <location>
        <begin position="33"/>
        <end position="91"/>
    </location>
</feature>
<protein>
    <recommendedName>
        <fullName evidence="7">TCP domain-containing protein</fullName>
    </recommendedName>
</protein>
<organism evidence="8 9">
    <name type="scientific">Escallonia rubra</name>
    <dbReference type="NCBI Taxonomy" id="112253"/>
    <lineage>
        <taxon>Eukaryota</taxon>
        <taxon>Viridiplantae</taxon>
        <taxon>Streptophyta</taxon>
        <taxon>Embryophyta</taxon>
        <taxon>Tracheophyta</taxon>
        <taxon>Spermatophyta</taxon>
        <taxon>Magnoliopsida</taxon>
        <taxon>eudicotyledons</taxon>
        <taxon>Gunneridae</taxon>
        <taxon>Pentapetalae</taxon>
        <taxon>asterids</taxon>
        <taxon>campanulids</taxon>
        <taxon>Escalloniales</taxon>
        <taxon>Escalloniaceae</taxon>
        <taxon>Escallonia</taxon>
    </lineage>
</organism>
<comment type="subcellular location">
    <subcellularLocation>
        <location evidence="1">Nucleus</location>
    </subcellularLocation>
</comment>
<keyword evidence="3" id="KW-0238">DNA-binding</keyword>
<evidence type="ECO:0000256" key="2">
    <source>
        <dbReference type="ARBA" id="ARBA00023015"/>
    </source>
</evidence>
<dbReference type="GO" id="GO:2000032">
    <property type="term" value="P:regulation of secondary shoot formation"/>
    <property type="evidence" value="ECO:0007669"/>
    <property type="project" value="TreeGrafter"/>
</dbReference>
<name>A0AA88S4Q5_9ASTE</name>
<evidence type="ECO:0000256" key="1">
    <source>
        <dbReference type="ARBA" id="ARBA00004123"/>
    </source>
</evidence>
<dbReference type="EMBL" id="JAVXUO010001390">
    <property type="protein sequence ID" value="KAK2982765.1"/>
    <property type="molecule type" value="Genomic_DNA"/>
</dbReference>
<dbReference type="InterPro" id="IPR017887">
    <property type="entry name" value="TF_TCP_subgr"/>
</dbReference>
<keyword evidence="2" id="KW-0805">Transcription regulation</keyword>
<reference evidence="8" key="1">
    <citation type="submission" date="2022-12" db="EMBL/GenBank/DDBJ databases">
        <title>Draft genome assemblies for two species of Escallonia (Escalloniales).</title>
        <authorList>
            <person name="Chanderbali A."/>
            <person name="Dervinis C."/>
            <person name="Anghel I."/>
            <person name="Soltis D."/>
            <person name="Soltis P."/>
            <person name="Zapata F."/>
        </authorList>
    </citation>
    <scope>NUCLEOTIDE SEQUENCE</scope>
    <source>
        <strain evidence="8">UCBG92.1500</strain>
        <tissue evidence="8">Leaf</tissue>
    </source>
</reference>
<dbReference type="Proteomes" id="UP001187471">
    <property type="component" value="Unassembled WGS sequence"/>
</dbReference>
<evidence type="ECO:0000256" key="4">
    <source>
        <dbReference type="ARBA" id="ARBA00023163"/>
    </source>
</evidence>
<evidence type="ECO:0000256" key="5">
    <source>
        <dbReference type="ARBA" id="ARBA00023242"/>
    </source>
</evidence>
<keyword evidence="9" id="KW-1185">Reference proteome</keyword>
<accession>A0AA88S4Q5</accession>
<evidence type="ECO:0000259" key="7">
    <source>
        <dbReference type="PROSITE" id="PS51369"/>
    </source>
</evidence>
<keyword evidence="5" id="KW-0539">Nucleus</keyword>
<sequence length="131" mass="14478">MRGIACSRAAMSLTFSNEILGDDGSMVTVKRTISDQHNKAFTAKGLIDRRVRLTAHIAIQFYDVLDRLGYDRPSKTVDWLINKAKNAIAELDELPEWNPIAGEPSTALGPEPTELPPSSCGYEFQLPKQMG</sequence>
<comment type="caution">
    <text evidence="8">The sequence shown here is derived from an EMBL/GenBank/DDBJ whole genome shotgun (WGS) entry which is preliminary data.</text>
</comment>
<dbReference type="PANTHER" id="PTHR31072">
    <property type="entry name" value="TRANSCRIPTION FACTOR TCP4-RELATED"/>
    <property type="match status" value="1"/>
</dbReference>
<keyword evidence="4" id="KW-0804">Transcription</keyword>
<evidence type="ECO:0000256" key="6">
    <source>
        <dbReference type="SAM" id="MobiDB-lite"/>
    </source>
</evidence>
<feature type="region of interest" description="Disordered" evidence="6">
    <location>
        <begin position="99"/>
        <end position="131"/>
    </location>
</feature>
<evidence type="ECO:0000256" key="3">
    <source>
        <dbReference type="ARBA" id="ARBA00023125"/>
    </source>
</evidence>
<gene>
    <name evidence="8" type="ORF">RJ640_025181</name>
</gene>